<organism evidence="1 2">
    <name type="scientific">Chitinophaga rhizophila</name>
    <dbReference type="NCBI Taxonomy" id="2866212"/>
    <lineage>
        <taxon>Bacteria</taxon>
        <taxon>Pseudomonadati</taxon>
        <taxon>Bacteroidota</taxon>
        <taxon>Chitinophagia</taxon>
        <taxon>Chitinophagales</taxon>
        <taxon>Chitinophagaceae</taxon>
        <taxon>Chitinophaga</taxon>
    </lineage>
</organism>
<dbReference type="RefSeq" id="WP_220248644.1">
    <property type="nucleotide sequence ID" value="NZ_JAICCF010000001.1"/>
</dbReference>
<proteinExistence type="predicted"/>
<protein>
    <recommendedName>
        <fullName evidence="3">ParB/Sulfiredoxin domain-containing protein</fullName>
    </recommendedName>
</protein>
<evidence type="ECO:0008006" key="3">
    <source>
        <dbReference type="Google" id="ProtNLM"/>
    </source>
</evidence>
<sequence>MKKIPPDMVKALIDQGIELHATQNGVSIPVINRIYLKMKGGMRFSDILVTNGYICNGHHRYIASLLAEVPIGRSQGITALPDIVHWESVKLDPNNWDTKDKIKMLNEQDAKFNNTEYENIAHLLI</sequence>
<reference evidence="1 2" key="1">
    <citation type="submission" date="2021-08" db="EMBL/GenBank/DDBJ databases">
        <title>The genome sequence of Chitinophaga sp. B61.</title>
        <authorList>
            <person name="Zhang X."/>
        </authorList>
    </citation>
    <scope>NUCLEOTIDE SEQUENCE [LARGE SCALE GENOMIC DNA]</scope>
    <source>
        <strain evidence="1 2">B61</strain>
    </source>
</reference>
<evidence type="ECO:0000313" key="1">
    <source>
        <dbReference type="EMBL" id="MBW8683423.1"/>
    </source>
</evidence>
<comment type="caution">
    <text evidence="1">The sequence shown here is derived from an EMBL/GenBank/DDBJ whole genome shotgun (WGS) entry which is preliminary data.</text>
</comment>
<evidence type="ECO:0000313" key="2">
    <source>
        <dbReference type="Proteomes" id="UP000812961"/>
    </source>
</evidence>
<gene>
    <name evidence="1" type="ORF">K1Y79_03675</name>
</gene>
<keyword evidence="2" id="KW-1185">Reference proteome</keyword>
<accession>A0ABS7G6Y6</accession>
<dbReference type="EMBL" id="JAICCF010000001">
    <property type="protein sequence ID" value="MBW8683423.1"/>
    <property type="molecule type" value="Genomic_DNA"/>
</dbReference>
<name>A0ABS7G6Y6_9BACT</name>
<dbReference type="Proteomes" id="UP000812961">
    <property type="component" value="Unassembled WGS sequence"/>
</dbReference>